<reference evidence="2 3" key="1">
    <citation type="submission" date="2019-05" db="EMBL/GenBank/DDBJ databases">
        <title>Mikania micrantha, genome provides insights into the molecular mechanism of rapid growth.</title>
        <authorList>
            <person name="Liu B."/>
        </authorList>
    </citation>
    <scope>NUCLEOTIDE SEQUENCE [LARGE SCALE GENOMIC DNA]</scope>
    <source>
        <strain evidence="2">NLD-2019</strain>
        <tissue evidence="2">Leaf</tissue>
    </source>
</reference>
<organism evidence="2 3">
    <name type="scientific">Mikania micrantha</name>
    <name type="common">bitter vine</name>
    <dbReference type="NCBI Taxonomy" id="192012"/>
    <lineage>
        <taxon>Eukaryota</taxon>
        <taxon>Viridiplantae</taxon>
        <taxon>Streptophyta</taxon>
        <taxon>Embryophyta</taxon>
        <taxon>Tracheophyta</taxon>
        <taxon>Spermatophyta</taxon>
        <taxon>Magnoliopsida</taxon>
        <taxon>eudicotyledons</taxon>
        <taxon>Gunneridae</taxon>
        <taxon>Pentapetalae</taxon>
        <taxon>asterids</taxon>
        <taxon>campanulids</taxon>
        <taxon>Asterales</taxon>
        <taxon>Asteraceae</taxon>
        <taxon>Asteroideae</taxon>
        <taxon>Heliantheae alliance</taxon>
        <taxon>Eupatorieae</taxon>
        <taxon>Mikania</taxon>
    </lineage>
</organism>
<keyword evidence="1" id="KW-0175">Coiled coil</keyword>
<dbReference type="AlphaFoldDB" id="A0A5N6N1U6"/>
<name>A0A5N6N1U6_9ASTR</name>
<evidence type="ECO:0000313" key="3">
    <source>
        <dbReference type="Proteomes" id="UP000326396"/>
    </source>
</evidence>
<proteinExistence type="predicted"/>
<feature type="coiled-coil region" evidence="1">
    <location>
        <begin position="38"/>
        <end position="65"/>
    </location>
</feature>
<accession>A0A5N6N1U6</accession>
<comment type="caution">
    <text evidence="2">The sequence shown here is derived from an EMBL/GenBank/DDBJ whole genome shotgun (WGS) entry which is preliminary data.</text>
</comment>
<gene>
    <name evidence="2" type="ORF">E3N88_24302</name>
</gene>
<keyword evidence="3" id="KW-1185">Reference proteome</keyword>
<dbReference type="PANTHER" id="PTHR37226">
    <property type="entry name" value="GOLGIN FAMILY A PROTEIN"/>
    <property type="match status" value="1"/>
</dbReference>
<dbReference type="EMBL" id="SZYD01000013">
    <property type="protein sequence ID" value="KAD4384134.1"/>
    <property type="molecule type" value="Genomic_DNA"/>
</dbReference>
<dbReference type="OrthoDB" id="1869333at2759"/>
<dbReference type="Proteomes" id="UP000326396">
    <property type="component" value="Linkage Group LG3"/>
</dbReference>
<evidence type="ECO:0000256" key="1">
    <source>
        <dbReference type="SAM" id="Coils"/>
    </source>
</evidence>
<sequence>MLREKTRILQQKLDEMICLRETESQVHGQEIMVHALKESEWKQQRKLLQRELKMLNKVQAELKRMYLAVKIELDNIINTARTTHQGGCWREDELRREARAKDETIQLLQAHIASIRLQQSRREREDDILRQSLRIITHNKKKPNLLHH</sequence>
<protein>
    <submittedName>
        <fullName evidence="2">Uncharacterized protein</fullName>
    </submittedName>
</protein>
<evidence type="ECO:0000313" key="2">
    <source>
        <dbReference type="EMBL" id="KAD4384134.1"/>
    </source>
</evidence>
<dbReference type="PANTHER" id="PTHR37226:SF4">
    <property type="entry name" value="GOLGIN FAMILY A PROTEIN"/>
    <property type="match status" value="1"/>
</dbReference>